<organism evidence="1 2">
    <name type="scientific">Actinomadura adrarensis</name>
    <dbReference type="NCBI Taxonomy" id="1819600"/>
    <lineage>
        <taxon>Bacteria</taxon>
        <taxon>Bacillati</taxon>
        <taxon>Actinomycetota</taxon>
        <taxon>Actinomycetes</taxon>
        <taxon>Streptosporangiales</taxon>
        <taxon>Thermomonosporaceae</taxon>
        <taxon>Actinomadura</taxon>
    </lineage>
</organism>
<name>A0ABW3CPB5_9ACTN</name>
<proteinExistence type="predicted"/>
<dbReference type="SUPFAM" id="SSF56112">
    <property type="entry name" value="Protein kinase-like (PK-like)"/>
    <property type="match status" value="1"/>
</dbReference>
<dbReference type="Proteomes" id="UP001597083">
    <property type="component" value="Unassembled WGS sequence"/>
</dbReference>
<comment type="caution">
    <text evidence="1">The sequence shown here is derived from an EMBL/GenBank/DDBJ whole genome shotgun (WGS) entry which is preliminary data.</text>
</comment>
<dbReference type="EMBL" id="JBHTIR010004026">
    <property type="protein sequence ID" value="MFD0856238.1"/>
    <property type="molecule type" value="Genomic_DNA"/>
</dbReference>
<dbReference type="Gene3D" id="3.30.200.20">
    <property type="entry name" value="Phosphorylase Kinase, domain 1"/>
    <property type="match status" value="1"/>
</dbReference>
<evidence type="ECO:0000313" key="1">
    <source>
        <dbReference type="EMBL" id="MFD0856238.1"/>
    </source>
</evidence>
<reference evidence="2" key="1">
    <citation type="journal article" date="2019" name="Int. J. Syst. Evol. Microbiol.">
        <title>The Global Catalogue of Microorganisms (GCM) 10K type strain sequencing project: providing services to taxonomists for standard genome sequencing and annotation.</title>
        <authorList>
            <consortium name="The Broad Institute Genomics Platform"/>
            <consortium name="The Broad Institute Genome Sequencing Center for Infectious Disease"/>
            <person name="Wu L."/>
            <person name="Ma J."/>
        </authorList>
    </citation>
    <scope>NUCLEOTIDE SEQUENCE [LARGE SCALE GENOMIC DNA]</scope>
    <source>
        <strain evidence="2">JCM 31696</strain>
    </source>
</reference>
<accession>A0ABW3CPB5</accession>
<dbReference type="InterPro" id="IPR011009">
    <property type="entry name" value="Kinase-like_dom_sf"/>
</dbReference>
<evidence type="ECO:0000313" key="2">
    <source>
        <dbReference type="Proteomes" id="UP001597083"/>
    </source>
</evidence>
<evidence type="ECO:0008006" key="3">
    <source>
        <dbReference type="Google" id="ProtNLM"/>
    </source>
</evidence>
<keyword evidence="2" id="KW-1185">Reference proteome</keyword>
<protein>
    <recommendedName>
        <fullName evidence="3">Protein kinase domain-containing protein</fullName>
    </recommendedName>
</protein>
<sequence>MAESRALSPADLEVVGRYRLEGRLGTGGQGVVYVGRADEGARVAVKLLHPHLISDERAQARFPGEVEVAKRVALITVRALAGAWTSGGGFPRPRRWRSSARF</sequence>
<gene>
    <name evidence="1" type="ORF">ACFQ07_28625</name>
</gene>